<keyword evidence="3" id="KW-0560">Oxidoreductase</keyword>
<evidence type="ECO:0000256" key="1">
    <source>
        <dbReference type="ARBA" id="ARBA00006484"/>
    </source>
</evidence>
<sequence length="314" mass="34096">MRHLSSYILSKADKQCAPGVMAISKRTALITGCSDGGIGAAMAKILREKDYYIFATLRNTSKAGTLRDLSDVEIVELDVTSDASIARCAEHVKERTGGTLDMLVNNAGRDFLMPLLDVNIGEAKKHFDVNFWSVLSVTQAFAPMLIEAQGVIVNHSSVVWNLAIAWGGIYSTSKAAVKQISEVLRVELQPLGVRVVTAVIGAIDTPILENSHPGPFQMPSDSYCEPIRPIIAEIRQGKTRAGLTAVDEVARQLVDDILGGAQGPIWAGATSTVCRWLSNWLPNWMLDPINNGARGTKELREYYSSNSSGISPRR</sequence>
<dbReference type="InterPro" id="IPR002347">
    <property type="entry name" value="SDR_fam"/>
</dbReference>
<evidence type="ECO:0000256" key="3">
    <source>
        <dbReference type="ARBA" id="ARBA00023002"/>
    </source>
</evidence>
<evidence type="ECO:0000313" key="5">
    <source>
        <dbReference type="EMBL" id="KAK8022240.1"/>
    </source>
</evidence>
<evidence type="ECO:0000256" key="2">
    <source>
        <dbReference type="ARBA" id="ARBA00022857"/>
    </source>
</evidence>
<comment type="caution">
    <text evidence="5">The sequence shown here is derived from an EMBL/GenBank/DDBJ whole genome shotgun (WGS) entry which is preliminary data.</text>
</comment>
<dbReference type="EMBL" id="JAQQWK010000012">
    <property type="protein sequence ID" value="KAK8022240.1"/>
    <property type="molecule type" value="Genomic_DNA"/>
</dbReference>
<dbReference type="Proteomes" id="UP001444661">
    <property type="component" value="Unassembled WGS sequence"/>
</dbReference>
<dbReference type="PRINTS" id="PR00080">
    <property type="entry name" value="SDRFAMILY"/>
</dbReference>
<dbReference type="SUPFAM" id="SSF51735">
    <property type="entry name" value="NAD(P)-binding Rossmann-fold domains"/>
    <property type="match status" value="1"/>
</dbReference>
<evidence type="ECO:0000256" key="4">
    <source>
        <dbReference type="RuleBase" id="RU000363"/>
    </source>
</evidence>
<dbReference type="InterPro" id="IPR036291">
    <property type="entry name" value="NAD(P)-bd_dom_sf"/>
</dbReference>
<organism evidence="5 6">
    <name type="scientific">Apiospora rasikravindrae</name>
    <dbReference type="NCBI Taxonomy" id="990691"/>
    <lineage>
        <taxon>Eukaryota</taxon>
        <taxon>Fungi</taxon>
        <taxon>Dikarya</taxon>
        <taxon>Ascomycota</taxon>
        <taxon>Pezizomycotina</taxon>
        <taxon>Sordariomycetes</taxon>
        <taxon>Xylariomycetidae</taxon>
        <taxon>Amphisphaeriales</taxon>
        <taxon>Apiosporaceae</taxon>
        <taxon>Apiospora</taxon>
    </lineage>
</organism>
<reference evidence="5 6" key="1">
    <citation type="submission" date="2023-01" db="EMBL/GenBank/DDBJ databases">
        <title>Analysis of 21 Apiospora genomes using comparative genomics revels a genus with tremendous synthesis potential of carbohydrate active enzymes and secondary metabolites.</title>
        <authorList>
            <person name="Sorensen T."/>
        </authorList>
    </citation>
    <scope>NUCLEOTIDE SEQUENCE [LARGE SCALE GENOMIC DNA]</scope>
    <source>
        <strain evidence="5 6">CBS 33761</strain>
    </source>
</reference>
<name>A0ABR1RWE6_9PEZI</name>
<keyword evidence="6" id="KW-1185">Reference proteome</keyword>
<dbReference type="Pfam" id="PF00106">
    <property type="entry name" value="adh_short"/>
    <property type="match status" value="1"/>
</dbReference>
<dbReference type="PANTHER" id="PTHR44169:SF6">
    <property type="entry name" value="NADPH-DEPENDENT 1-ACYLDIHYDROXYACETONE PHOSPHATE REDUCTASE"/>
    <property type="match status" value="1"/>
</dbReference>
<dbReference type="PANTHER" id="PTHR44169">
    <property type="entry name" value="NADPH-DEPENDENT 1-ACYLDIHYDROXYACETONE PHOSPHATE REDUCTASE"/>
    <property type="match status" value="1"/>
</dbReference>
<protein>
    <submittedName>
        <fullName evidence="5">Short-chain dehydrogenase/reductase</fullName>
    </submittedName>
</protein>
<comment type="similarity">
    <text evidence="1 4">Belongs to the short-chain dehydrogenases/reductases (SDR) family.</text>
</comment>
<evidence type="ECO:0000313" key="6">
    <source>
        <dbReference type="Proteomes" id="UP001444661"/>
    </source>
</evidence>
<dbReference type="PROSITE" id="PS00061">
    <property type="entry name" value="ADH_SHORT"/>
    <property type="match status" value="1"/>
</dbReference>
<proteinExistence type="inferred from homology"/>
<keyword evidence="2" id="KW-0521">NADP</keyword>
<gene>
    <name evidence="5" type="ORF">PG993_013007</name>
</gene>
<dbReference type="PRINTS" id="PR00081">
    <property type="entry name" value="GDHRDH"/>
</dbReference>
<dbReference type="Gene3D" id="3.40.50.720">
    <property type="entry name" value="NAD(P)-binding Rossmann-like Domain"/>
    <property type="match status" value="1"/>
</dbReference>
<accession>A0ABR1RWE6</accession>
<dbReference type="InterPro" id="IPR020904">
    <property type="entry name" value="Sc_DH/Rdtase_CS"/>
</dbReference>